<gene>
    <name evidence="1" type="ORF">MNBD_BACTEROID07-128</name>
</gene>
<feature type="non-terminal residue" evidence="1">
    <location>
        <position position="680"/>
    </location>
</feature>
<accession>A0A3B0UEX1</accession>
<protein>
    <submittedName>
        <fullName evidence="1">Uncharacterized protein</fullName>
    </submittedName>
</protein>
<reference evidence="1" key="1">
    <citation type="submission" date="2018-06" db="EMBL/GenBank/DDBJ databases">
        <authorList>
            <person name="Zhirakovskaya E."/>
        </authorList>
    </citation>
    <scope>NUCLEOTIDE SEQUENCE</scope>
</reference>
<evidence type="ECO:0000313" key="1">
    <source>
        <dbReference type="EMBL" id="VAW29571.1"/>
    </source>
</evidence>
<name>A0A3B0UEX1_9ZZZZ</name>
<dbReference type="AlphaFoldDB" id="A0A3B0UEX1"/>
<feature type="non-terminal residue" evidence="1">
    <location>
        <position position="1"/>
    </location>
</feature>
<organism evidence="1">
    <name type="scientific">hydrothermal vent metagenome</name>
    <dbReference type="NCBI Taxonomy" id="652676"/>
    <lineage>
        <taxon>unclassified sequences</taxon>
        <taxon>metagenomes</taxon>
        <taxon>ecological metagenomes</taxon>
    </lineage>
</organism>
<proteinExistence type="predicted"/>
<dbReference type="EMBL" id="UOET01000383">
    <property type="protein sequence ID" value="VAW29571.1"/>
    <property type="molecule type" value="Genomic_DNA"/>
</dbReference>
<sequence length="680" mass="76692">QMIRFICHTLKKINGAAAFDQQLQKWAEYYATRFKTLSLPGQVSIDLQTIKDCYPLHPLVVYSLPELCTRFAQNDRTLFAFLCGGDPYALPHFLHHHTIQPEAESLATYGVASLYDYFLAITNSSSMNKPEGKRWFEVNTIIEESRSLPADEQELIKTIGLLNLLAKPTSLRASKDITNFAVTSPDCSSSKVITKPHSLLKKLIGRGLLIYREYADEYRLWEGTDIDIASSLEKYKERAAGFVLEDMLEKTAPFTPLIASRHSYQTGTLRYFERRWSSQTDLHKNITCSSADADGLLVYCFGSAAKLKKPPVKTDDGRPIIVAHVQCEKQLREAVIETAATKNMLAQSSELARDGVARKEARYRAQVAEKRLRKLLNSLYSPGNAAVHWYATGEKFTLSSHRGLSELLSTICFQVYDYCPVIRNELINRNKLSSATAKARRELIEFMVTQAQEPVFGMQGTGPEVAIYRTMLLAEGLHKETREGFWKLVAPNKASSFYAAWGAIDTVLEQAELDGIPLGKIIQTLQKPPFGLKYGPIPILLCLYLLVKSEEVALYREKSFLPYLSPGEMELMVKRPDLFTVKRFAPTGIRNEIFGLYQKLLNTNTTVGENTIRNANMVSVVGPLIQFANGLSEYVLQTKTISRKAQNIRRVLLNSKDPIHLLFEELPQALNFEPFSEESN</sequence>